<reference evidence="2 3" key="1">
    <citation type="journal article" date="2021" name="Nat. Plants">
        <title>The Taxus genome provides insights into paclitaxel biosynthesis.</title>
        <authorList>
            <person name="Xiong X."/>
            <person name="Gou J."/>
            <person name="Liao Q."/>
            <person name="Li Y."/>
            <person name="Zhou Q."/>
            <person name="Bi G."/>
            <person name="Li C."/>
            <person name="Du R."/>
            <person name="Wang X."/>
            <person name="Sun T."/>
            <person name="Guo L."/>
            <person name="Liang H."/>
            <person name="Lu P."/>
            <person name="Wu Y."/>
            <person name="Zhang Z."/>
            <person name="Ro D.K."/>
            <person name="Shang Y."/>
            <person name="Huang S."/>
            <person name="Yan J."/>
        </authorList>
    </citation>
    <scope>NUCLEOTIDE SEQUENCE [LARGE SCALE GENOMIC DNA]</scope>
    <source>
        <strain evidence="2">Ta-2019</strain>
    </source>
</reference>
<gene>
    <name evidence="2" type="ORF">KI387_016708</name>
</gene>
<proteinExistence type="predicted"/>
<feature type="compositionally biased region" description="Acidic residues" evidence="1">
    <location>
        <begin position="9"/>
        <end position="21"/>
    </location>
</feature>
<accession>A0AA38LEY6</accession>
<dbReference type="AlphaFoldDB" id="A0AA38LEY6"/>
<evidence type="ECO:0000313" key="3">
    <source>
        <dbReference type="Proteomes" id="UP000824469"/>
    </source>
</evidence>
<protein>
    <submittedName>
        <fullName evidence="2">Uncharacterized protein</fullName>
    </submittedName>
</protein>
<dbReference type="EMBL" id="JAHRHJ020000003">
    <property type="protein sequence ID" value="KAH9322069.1"/>
    <property type="molecule type" value="Genomic_DNA"/>
</dbReference>
<comment type="caution">
    <text evidence="2">The sequence shown here is derived from an EMBL/GenBank/DDBJ whole genome shotgun (WGS) entry which is preliminary data.</text>
</comment>
<dbReference type="Proteomes" id="UP000824469">
    <property type="component" value="Unassembled WGS sequence"/>
</dbReference>
<feature type="region of interest" description="Disordered" evidence="1">
    <location>
        <begin position="1"/>
        <end position="64"/>
    </location>
</feature>
<keyword evidence="3" id="KW-1185">Reference proteome</keyword>
<sequence>NSLIIHNLDDDDDEKEEEPDAREEIPRREEEEEGIGGPIDVGARGDKEHREEHEAECEEKEEKYKETIYREDAVIREASGMVHSIT</sequence>
<evidence type="ECO:0000256" key="1">
    <source>
        <dbReference type="SAM" id="MobiDB-lite"/>
    </source>
</evidence>
<evidence type="ECO:0000313" key="2">
    <source>
        <dbReference type="EMBL" id="KAH9322069.1"/>
    </source>
</evidence>
<name>A0AA38LEY6_TAXCH</name>
<organism evidence="2 3">
    <name type="scientific">Taxus chinensis</name>
    <name type="common">Chinese yew</name>
    <name type="synonym">Taxus wallichiana var. chinensis</name>
    <dbReference type="NCBI Taxonomy" id="29808"/>
    <lineage>
        <taxon>Eukaryota</taxon>
        <taxon>Viridiplantae</taxon>
        <taxon>Streptophyta</taxon>
        <taxon>Embryophyta</taxon>
        <taxon>Tracheophyta</taxon>
        <taxon>Spermatophyta</taxon>
        <taxon>Pinopsida</taxon>
        <taxon>Pinidae</taxon>
        <taxon>Conifers II</taxon>
        <taxon>Cupressales</taxon>
        <taxon>Taxaceae</taxon>
        <taxon>Taxus</taxon>
    </lineage>
</organism>
<feature type="compositionally biased region" description="Basic and acidic residues" evidence="1">
    <location>
        <begin position="43"/>
        <end position="53"/>
    </location>
</feature>
<feature type="non-terminal residue" evidence="2">
    <location>
        <position position="1"/>
    </location>
</feature>